<feature type="DNA-binding region" description="H-T-H motif" evidence="4">
    <location>
        <begin position="41"/>
        <end position="60"/>
    </location>
</feature>
<evidence type="ECO:0000256" key="4">
    <source>
        <dbReference type="PROSITE-ProRule" id="PRU00335"/>
    </source>
</evidence>
<dbReference type="InterPro" id="IPR050109">
    <property type="entry name" value="HTH-type_TetR-like_transc_reg"/>
</dbReference>
<dbReference type="Proteomes" id="UP000267368">
    <property type="component" value="Unassembled WGS sequence"/>
</dbReference>
<evidence type="ECO:0000256" key="2">
    <source>
        <dbReference type="ARBA" id="ARBA00023125"/>
    </source>
</evidence>
<dbReference type="Gene3D" id="1.10.357.10">
    <property type="entry name" value="Tetracycline Repressor, domain 2"/>
    <property type="match status" value="1"/>
</dbReference>
<dbReference type="PANTHER" id="PTHR30055">
    <property type="entry name" value="HTH-TYPE TRANSCRIPTIONAL REGULATOR RUTR"/>
    <property type="match status" value="1"/>
</dbReference>
<dbReference type="PANTHER" id="PTHR30055:SF234">
    <property type="entry name" value="HTH-TYPE TRANSCRIPTIONAL REGULATOR BETI"/>
    <property type="match status" value="1"/>
</dbReference>
<evidence type="ECO:0000259" key="6">
    <source>
        <dbReference type="PROSITE" id="PS50977"/>
    </source>
</evidence>
<keyword evidence="1" id="KW-0805">Transcription regulation</keyword>
<evidence type="ECO:0000256" key="5">
    <source>
        <dbReference type="SAM" id="MobiDB-lite"/>
    </source>
</evidence>
<evidence type="ECO:0000313" key="8">
    <source>
        <dbReference type="Proteomes" id="UP000267368"/>
    </source>
</evidence>
<dbReference type="OrthoDB" id="329481at2"/>
<dbReference type="InterPro" id="IPR009057">
    <property type="entry name" value="Homeodomain-like_sf"/>
</dbReference>
<keyword evidence="3" id="KW-0804">Transcription</keyword>
<evidence type="ECO:0000256" key="3">
    <source>
        <dbReference type="ARBA" id="ARBA00023163"/>
    </source>
</evidence>
<comment type="caution">
    <text evidence="7">The sequence shown here is derived from an EMBL/GenBank/DDBJ whole genome shotgun (WGS) entry which is preliminary data.</text>
</comment>
<dbReference type="Pfam" id="PF00440">
    <property type="entry name" value="TetR_N"/>
    <property type="match status" value="1"/>
</dbReference>
<dbReference type="SUPFAM" id="SSF48498">
    <property type="entry name" value="Tetracyclin repressor-like, C-terminal domain"/>
    <property type="match status" value="1"/>
</dbReference>
<protein>
    <recommendedName>
        <fullName evidence="6">HTH tetR-type domain-containing protein</fullName>
    </recommendedName>
</protein>
<keyword evidence="2 4" id="KW-0238">DNA-binding</keyword>
<keyword evidence="8" id="KW-1185">Reference proteome</keyword>
<reference evidence="8" key="1">
    <citation type="submission" date="2018-05" db="EMBL/GenBank/DDBJ databases">
        <title>Genome Sequencing of selected type strains of the family Eggerthellaceae.</title>
        <authorList>
            <person name="Danylec N."/>
            <person name="Stoll D.A."/>
            <person name="Doetsch A."/>
            <person name="Huch M."/>
        </authorList>
    </citation>
    <scope>NUCLEOTIDE SEQUENCE [LARGE SCALE GENOMIC DNA]</scope>
    <source>
        <strain evidence="8">DSM 17537</strain>
    </source>
</reference>
<organism evidence="7 8">
    <name type="scientific">Slackia faecicanis</name>
    <dbReference type="NCBI Taxonomy" id="255723"/>
    <lineage>
        <taxon>Bacteria</taxon>
        <taxon>Bacillati</taxon>
        <taxon>Actinomycetota</taxon>
        <taxon>Coriobacteriia</taxon>
        <taxon>Eggerthellales</taxon>
        <taxon>Eggerthellaceae</taxon>
        <taxon>Slackia</taxon>
    </lineage>
</organism>
<sequence>MAAEQGKGKQPAKRKRGTLTKQQVVAAAFALVDAEGIEACSMRALGAKLGVTAMAVYGYVPSREALLNEVAARFLESADTRALRGESWEETLLRTMRSLRHACVRRPHFARLLNDPCISEGLEPYMMRLRAIYLEQGMPEEIAVQMLSIADAFFAGFCLRSLQRVEREKEKEERKEREKPKQRGVAPTPVSGAGDNARFATESRVPGMLTGRRIVSTRIVAPNDRWKRSVRAGYSERSFENGLFVIIEGIRAGAAPDPCQWRTPSE</sequence>
<feature type="domain" description="HTH tetR-type" evidence="6">
    <location>
        <begin position="18"/>
        <end position="78"/>
    </location>
</feature>
<dbReference type="GO" id="GO:0000976">
    <property type="term" value="F:transcription cis-regulatory region binding"/>
    <property type="evidence" value="ECO:0007669"/>
    <property type="project" value="TreeGrafter"/>
</dbReference>
<evidence type="ECO:0000313" key="7">
    <source>
        <dbReference type="EMBL" id="RNL19752.1"/>
    </source>
</evidence>
<dbReference type="Pfam" id="PF02909">
    <property type="entry name" value="TetR_C_1"/>
    <property type="match status" value="1"/>
</dbReference>
<proteinExistence type="predicted"/>
<name>A0A3N0AGJ4_9ACTN</name>
<feature type="compositionally biased region" description="Basic and acidic residues" evidence="5">
    <location>
        <begin position="168"/>
        <end position="181"/>
    </location>
</feature>
<gene>
    <name evidence="7" type="ORF">DMP07_05055</name>
</gene>
<dbReference type="InterPro" id="IPR001647">
    <property type="entry name" value="HTH_TetR"/>
</dbReference>
<accession>A0A3N0AGJ4</accession>
<dbReference type="PROSITE" id="PS50977">
    <property type="entry name" value="HTH_TETR_2"/>
    <property type="match status" value="1"/>
</dbReference>
<evidence type="ECO:0000256" key="1">
    <source>
        <dbReference type="ARBA" id="ARBA00023015"/>
    </source>
</evidence>
<feature type="region of interest" description="Disordered" evidence="5">
    <location>
        <begin position="168"/>
        <end position="202"/>
    </location>
</feature>
<dbReference type="EMBL" id="QICB01000003">
    <property type="protein sequence ID" value="RNL19752.1"/>
    <property type="molecule type" value="Genomic_DNA"/>
</dbReference>
<dbReference type="InterPro" id="IPR036271">
    <property type="entry name" value="Tet_transcr_reg_TetR-rel_C_sf"/>
</dbReference>
<dbReference type="GO" id="GO:0045892">
    <property type="term" value="P:negative regulation of DNA-templated transcription"/>
    <property type="evidence" value="ECO:0007669"/>
    <property type="project" value="InterPro"/>
</dbReference>
<dbReference type="SUPFAM" id="SSF46689">
    <property type="entry name" value="Homeodomain-like"/>
    <property type="match status" value="1"/>
</dbReference>
<dbReference type="RefSeq" id="WP_123198076.1">
    <property type="nucleotide sequence ID" value="NZ_QICB01000003.1"/>
</dbReference>
<dbReference type="Gene3D" id="1.10.10.60">
    <property type="entry name" value="Homeodomain-like"/>
    <property type="match status" value="1"/>
</dbReference>
<dbReference type="GO" id="GO:0003700">
    <property type="term" value="F:DNA-binding transcription factor activity"/>
    <property type="evidence" value="ECO:0007669"/>
    <property type="project" value="TreeGrafter"/>
</dbReference>
<dbReference type="InterPro" id="IPR004111">
    <property type="entry name" value="Repressor_TetR_C"/>
</dbReference>
<dbReference type="AlphaFoldDB" id="A0A3N0AGJ4"/>